<keyword evidence="3" id="KW-1185">Reference proteome</keyword>
<evidence type="ECO:0000313" key="3">
    <source>
        <dbReference type="Proteomes" id="UP000230069"/>
    </source>
</evidence>
<feature type="domain" description="Ubiquitin-like" evidence="1">
    <location>
        <begin position="12"/>
        <end position="76"/>
    </location>
</feature>
<dbReference type="AlphaFoldDB" id="A0A2G5D6H1"/>
<dbReference type="Pfam" id="PF00240">
    <property type="entry name" value="ubiquitin"/>
    <property type="match status" value="1"/>
</dbReference>
<dbReference type="InterPro" id="IPR029071">
    <property type="entry name" value="Ubiquitin-like_domsf"/>
</dbReference>
<dbReference type="InParanoid" id="A0A2G5D6H1"/>
<proteinExistence type="predicted"/>
<sequence length="103" mass="11737">MYRKLPNHRVEVHIEIRPGVGVNQQSLALSITTDYSIARLKTEIHQYIGVPPQNQFLTTKGITMEDNHTLGEYMVELNYQFIVLERVEVDAQNNEVAAAQANN</sequence>
<evidence type="ECO:0000313" key="2">
    <source>
        <dbReference type="EMBL" id="PIA39115.1"/>
    </source>
</evidence>
<dbReference type="Proteomes" id="UP000230069">
    <property type="component" value="Unassembled WGS sequence"/>
</dbReference>
<evidence type="ECO:0000259" key="1">
    <source>
        <dbReference type="PROSITE" id="PS50053"/>
    </source>
</evidence>
<dbReference type="InterPro" id="IPR000626">
    <property type="entry name" value="Ubiquitin-like_dom"/>
</dbReference>
<dbReference type="Gene3D" id="3.10.20.90">
    <property type="entry name" value="Phosphatidylinositol 3-kinase Catalytic Subunit, Chain A, domain 1"/>
    <property type="match status" value="1"/>
</dbReference>
<reference evidence="2 3" key="1">
    <citation type="submission" date="2017-09" db="EMBL/GenBank/DDBJ databases">
        <title>WGS assembly of Aquilegia coerulea Goldsmith.</title>
        <authorList>
            <person name="Hodges S."/>
            <person name="Kramer E."/>
            <person name="Nordborg M."/>
            <person name="Tomkins J."/>
            <person name="Borevitz J."/>
            <person name="Derieg N."/>
            <person name="Yan J."/>
            <person name="Mihaltcheva S."/>
            <person name="Hayes R.D."/>
            <person name="Rokhsar D."/>
        </authorList>
    </citation>
    <scope>NUCLEOTIDE SEQUENCE [LARGE SCALE GENOMIC DNA]</scope>
    <source>
        <strain evidence="3">cv. Goldsmith</strain>
    </source>
</reference>
<dbReference type="SUPFAM" id="SSF54236">
    <property type="entry name" value="Ubiquitin-like"/>
    <property type="match status" value="1"/>
</dbReference>
<accession>A0A2G5D6H1</accession>
<gene>
    <name evidence="2" type="ORF">AQUCO_02700356v1</name>
</gene>
<dbReference type="PROSITE" id="PS50053">
    <property type="entry name" value="UBIQUITIN_2"/>
    <property type="match status" value="1"/>
</dbReference>
<organism evidence="2 3">
    <name type="scientific">Aquilegia coerulea</name>
    <name type="common">Rocky mountain columbine</name>
    <dbReference type="NCBI Taxonomy" id="218851"/>
    <lineage>
        <taxon>Eukaryota</taxon>
        <taxon>Viridiplantae</taxon>
        <taxon>Streptophyta</taxon>
        <taxon>Embryophyta</taxon>
        <taxon>Tracheophyta</taxon>
        <taxon>Spermatophyta</taxon>
        <taxon>Magnoliopsida</taxon>
        <taxon>Ranunculales</taxon>
        <taxon>Ranunculaceae</taxon>
        <taxon>Thalictroideae</taxon>
        <taxon>Aquilegia</taxon>
    </lineage>
</organism>
<name>A0A2G5D6H1_AQUCA</name>
<protein>
    <recommendedName>
        <fullName evidence="1">Ubiquitin-like domain-containing protein</fullName>
    </recommendedName>
</protein>
<dbReference type="EMBL" id="KZ305044">
    <property type="protein sequence ID" value="PIA39115.1"/>
    <property type="molecule type" value="Genomic_DNA"/>
</dbReference>
<dbReference type="OrthoDB" id="199599at2759"/>